<evidence type="ECO:0000313" key="2">
    <source>
        <dbReference type="EMBL" id="KRX87479.1"/>
    </source>
</evidence>
<proteinExistence type="predicted"/>
<reference evidence="1 3" key="1">
    <citation type="submission" date="2015-01" db="EMBL/GenBank/DDBJ databases">
        <title>Evolution of Trichinella species and genotypes.</title>
        <authorList>
            <person name="Korhonen P.K."/>
            <person name="Edoardo P."/>
            <person name="Giuseppe L.R."/>
            <person name="Gasser R.B."/>
        </authorList>
    </citation>
    <scope>NUCLEOTIDE SEQUENCE [LARGE SCALE GENOMIC DNA]</scope>
    <source>
        <strain evidence="1">ISS141</strain>
    </source>
</reference>
<dbReference type="AlphaFoldDB" id="A0A0V0XGZ6"/>
<dbReference type="EMBL" id="JYDU01000284">
    <property type="protein sequence ID" value="KRX87479.1"/>
    <property type="molecule type" value="Genomic_DNA"/>
</dbReference>
<gene>
    <name evidence="2" type="ORF">T4E_4401</name>
    <name evidence="1" type="ORF">T4E_5848</name>
</gene>
<sequence>MRRKKGQRKGKVHYYNRLTQEMQPLKCKPCLPHQTTVRKHLPVKYTLDAFMETKPGQKPGITASKISHYDHRKQLTPGKHVTTVKDE</sequence>
<dbReference type="EMBL" id="JYDU01000305">
    <property type="protein sequence ID" value="KRX87156.1"/>
    <property type="molecule type" value="Genomic_DNA"/>
</dbReference>
<dbReference type="Proteomes" id="UP000054815">
    <property type="component" value="Unassembled WGS sequence"/>
</dbReference>
<name>A0A0V0XGZ6_TRIPS</name>
<evidence type="ECO:0000313" key="1">
    <source>
        <dbReference type="EMBL" id="KRX87156.1"/>
    </source>
</evidence>
<comment type="caution">
    <text evidence="1">The sequence shown here is derived from an EMBL/GenBank/DDBJ whole genome shotgun (WGS) entry which is preliminary data.</text>
</comment>
<protein>
    <submittedName>
        <fullName evidence="1">Uncharacterized protein</fullName>
    </submittedName>
</protein>
<accession>A0A0V0XGZ6</accession>
<evidence type="ECO:0000313" key="3">
    <source>
        <dbReference type="Proteomes" id="UP000054815"/>
    </source>
</evidence>
<organism evidence="1 3">
    <name type="scientific">Trichinella pseudospiralis</name>
    <name type="common">Parasitic roundworm</name>
    <dbReference type="NCBI Taxonomy" id="6337"/>
    <lineage>
        <taxon>Eukaryota</taxon>
        <taxon>Metazoa</taxon>
        <taxon>Ecdysozoa</taxon>
        <taxon>Nematoda</taxon>
        <taxon>Enoplea</taxon>
        <taxon>Dorylaimia</taxon>
        <taxon>Trichinellida</taxon>
        <taxon>Trichinellidae</taxon>
        <taxon>Trichinella</taxon>
    </lineage>
</organism>